<dbReference type="Proteomes" id="UP000188268">
    <property type="component" value="Unassembled WGS sequence"/>
</dbReference>
<name>A0A1R3IGA5_COCAP</name>
<gene>
    <name evidence="1" type="ORF">CCACVL1_12344</name>
</gene>
<organism evidence="1 2">
    <name type="scientific">Corchorus capsularis</name>
    <name type="common">Jute</name>
    <dbReference type="NCBI Taxonomy" id="210143"/>
    <lineage>
        <taxon>Eukaryota</taxon>
        <taxon>Viridiplantae</taxon>
        <taxon>Streptophyta</taxon>
        <taxon>Embryophyta</taxon>
        <taxon>Tracheophyta</taxon>
        <taxon>Spermatophyta</taxon>
        <taxon>Magnoliopsida</taxon>
        <taxon>eudicotyledons</taxon>
        <taxon>Gunneridae</taxon>
        <taxon>Pentapetalae</taxon>
        <taxon>rosids</taxon>
        <taxon>malvids</taxon>
        <taxon>Malvales</taxon>
        <taxon>Malvaceae</taxon>
        <taxon>Grewioideae</taxon>
        <taxon>Apeibeae</taxon>
        <taxon>Corchorus</taxon>
    </lineage>
</organism>
<comment type="caution">
    <text evidence="1">The sequence shown here is derived from an EMBL/GenBank/DDBJ whole genome shotgun (WGS) entry which is preliminary data.</text>
</comment>
<proteinExistence type="predicted"/>
<protein>
    <submittedName>
        <fullName evidence="1">Uncharacterized protein</fullName>
    </submittedName>
</protein>
<keyword evidence="2" id="KW-1185">Reference proteome</keyword>
<sequence>MEEGCRLKGGERRTLIWKVRRGNYREARLGSTSLRAKYYTTRIWLVDYLSSLSSSLARLFSNRI</sequence>
<evidence type="ECO:0000313" key="1">
    <source>
        <dbReference type="EMBL" id="OMO81622.1"/>
    </source>
</evidence>
<evidence type="ECO:0000313" key="2">
    <source>
        <dbReference type="Proteomes" id="UP000188268"/>
    </source>
</evidence>
<dbReference type="EMBL" id="AWWV01010118">
    <property type="protein sequence ID" value="OMO81622.1"/>
    <property type="molecule type" value="Genomic_DNA"/>
</dbReference>
<dbReference type="AlphaFoldDB" id="A0A1R3IGA5"/>
<dbReference type="Gramene" id="OMO81622">
    <property type="protein sequence ID" value="OMO81622"/>
    <property type="gene ID" value="CCACVL1_12344"/>
</dbReference>
<reference evidence="1 2" key="1">
    <citation type="submission" date="2013-09" db="EMBL/GenBank/DDBJ databases">
        <title>Corchorus capsularis genome sequencing.</title>
        <authorList>
            <person name="Alam M."/>
            <person name="Haque M.S."/>
            <person name="Islam M.S."/>
            <person name="Emdad E.M."/>
            <person name="Islam M.M."/>
            <person name="Ahmed B."/>
            <person name="Halim A."/>
            <person name="Hossen Q.M.M."/>
            <person name="Hossain M.Z."/>
            <person name="Ahmed R."/>
            <person name="Khan M.M."/>
            <person name="Islam R."/>
            <person name="Rashid M.M."/>
            <person name="Khan S.A."/>
            <person name="Rahman M.S."/>
            <person name="Alam M."/>
        </authorList>
    </citation>
    <scope>NUCLEOTIDE SEQUENCE [LARGE SCALE GENOMIC DNA]</scope>
    <source>
        <strain evidence="2">cv. CVL-1</strain>
        <tissue evidence="1">Whole seedling</tissue>
    </source>
</reference>
<accession>A0A1R3IGA5</accession>